<accession>A0AAW0GNU7</accession>
<evidence type="ECO:0000313" key="1">
    <source>
        <dbReference type="EMBL" id="KAK7695263.1"/>
    </source>
</evidence>
<gene>
    <name evidence="1" type="ORF">QCA50_002453</name>
</gene>
<reference evidence="1 2" key="1">
    <citation type="submission" date="2022-09" db="EMBL/GenBank/DDBJ databases">
        <authorList>
            <person name="Palmer J.M."/>
        </authorList>
    </citation>
    <scope>NUCLEOTIDE SEQUENCE [LARGE SCALE GENOMIC DNA]</scope>
    <source>
        <strain evidence="1 2">DSM 7382</strain>
    </source>
</reference>
<sequence>MGYGTCLVPEGGLGKSNQGWSHPTPEYKCLCQASPPFQAFPFHSNPNDVTLSFSPPTPSVSPRQLLRSPWIRTATVAASPARCTPLSPSPPAAPESRISLQTHPRFSNNISVTATAQLHSIALSILSFPNLFLPPSSHLSHQTQAPISPKLNSFLNQHARTSNLSIELSASRFLPPAISISSLLSPTLFEYSAIHSQTRARMPGHAIPITSTSLASLLRYPNRPLISRLYQNLPRSSLLVLPSFPTPYTCLSLSLADNLILPAIAIPSHRSHPGISRTIST</sequence>
<dbReference type="EMBL" id="JASBNA010000002">
    <property type="protein sequence ID" value="KAK7695263.1"/>
    <property type="molecule type" value="Genomic_DNA"/>
</dbReference>
<name>A0AAW0GNU7_9APHY</name>
<dbReference type="AlphaFoldDB" id="A0AAW0GNU7"/>
<evidence type="ECO:0000313" key="2">
    <source>
        <dbReference type="Proteomes" id="UP001385951"/>
    </source>
</evidence>
<organism evidence="1 2">
    <name type="scientific">Cerrena zonata</name>
    <dbReference type="NCBI Taxonomy" id="2478898"/>
    <lineage>
        <taxon>Eukaryota</taxon>
        <taxon>Fungi</taxon>
        <taxon>Dikarya</taxon>
        <taxon>Basidiomycota</taxon>
        <taxon>Agaricomycotina</taxon>
        <taxon>Agaricomycetes</taxon>
        <taxon>Polyporales</taxon>
        <taxon>Cerrenaceae</taxon>
        <taxon>Cerrena</taxon>
    </lineage>
</organism>
<keyword evidence="2" id="KW-1185">Reference proteome</keyword>
<comment type="caution">
    <text evidence="1">The sequence shown here is derived from an EMBL/GenBank/DDBJ whole genome shotgun (WGS) entry which is preliminary data.</text>
</comment>
<proteinExistence type="predicted"/>
<protein>
    <submittedName>
        <fullName evidence="1">Uncharacterized protein</fullName>
    </submittedName>
</protein>
<dbReference type="Proteomes" id="UP001385951">
    <property type="component" value="Unassembled WGS sequence"/>
</dbReference>